<dbReference type="EMBL" id="JAVHUY010000049">
    <property type="protein sequence ID" value="MDQ7909938.1"/>
    <property type="molecule type" value="Genomic_DNA"/>
</dbReference>
<gene>
    <name evidence="2" type="ORF">RB614_36115</name>
</gene>
<dbReference type="RefSeq" id="WP_308717195.1">
    <property type="nucleotide sequence ID" value="NZ_JAVHUY010000049.1"/>
</dbReference>
<name>A0ABU0ZSK2_9ACTN</name>
<evidence type="ECO:0000313" key="2">
    <source>
        <dbReference type="EMBL" id="MDQ7909938.1"/>
    </source>
</evidence>
<keyword evidence="3" id="KW-1185">Reference proteome</keyword>
<protein>
    <submittedName>
        <fullName evidence="2">Uncharacterized protein</fullName>
    </submittedName>
</protein>
<sequence length="61" mass="6539">MSDIDGHLRLGGPEPWVCHGVAAEADGVPRVRPGRTVAGHRPGRRLESTVGGIGTMRDRLR</sequence>
<accession>A0ABU0ZSK2</accession>
<evidence type="ECO:0000313" key="3">
    <source>
        <dbReference type="Proteomes" id="UP001230908"/>
    </source>
</evidence>
<proteinExistence type="predicted"/>
<comment type="caution">
    <text evidence="2">The sequence shown here is derived from an EMBL/GenBank/DDBJ whole genome shotgun (WGS) entry which is preliminary data.</text>
</comment>
<organism evidence="2 3">
    <name type="scientific">Phytohabitans maris</name>
    <dbReference type="NCBI Taxonomy" id="3071409"/>
    <lineage>
        <taxon>Bacteria</taxon>
        <taxon>Bacillati</taxon>
        <taxon>Actinomycetota</taxon>
        <taxon>Actinomycetes</taxon>
        <taxon>Micromonosporales</taxon>
        <taxon>Micromonosporaceae</taxon>
    </lineage>
</organism>
<dbReference type="Proteomes" id="UP001230908">
    <property type="component" value="Unassembled WGS sequence"/>
</dbReference>
<feature type="region of interest" description="Disordered" evidence="1">
    <location>
        <begin position="31"/>
        <end position="61"/>
    </location>
</feature>
<evidence type="ECO:0000256" key="1">
    <source>
        <dbReference type="SAM" id="MobiDB-lite"/>
    </source>
</evidence>
<reference evidence="2 3" key="1">
    <citation type="submission" date="2023-08" db="EMBL/GenBank/DDBJ databases">
        <title>Phytohabitans sansha sp. nov., isolated from marine sediment.</title>
        <authorList>
            <person name="Zhao Y."/>
            <person name="Yi K."/>
        </authorList>
    </citation>
    <scope>NUCLEOTIDE SEQUENCE [LARGE SCALE GENOMIC DNA]</scope>
    <source>
        <strain evidence="2 3">ZYX-F-186</strain>
    </source>
</reference>